<dbReference type="PANTHER" id="PTHR30061">
    <property type="entry name" value="MALTOSE-BINDING PERIPLASMIC PROTEIN"/>
    <property type="match status" value="1"/>
</dbReference>
<proteinExistence type="inferred from homology"/>
<dbReference type="GO" id="GO:0042956">
    <property type="term" value="P:maltodextrin transmembrane transport"/>
    <property type="evidence" value="ECO:0007669"/>
    <property type="project" value="TreeGrafter"/>
</dbReference>
<dbReference type="Proteomes" id="UP000464314">
    <property type="component" value="Chromosome"/>
</dbReference>
<dbReference type="KEGG" id="anr:Ana3638_03410"/>
<reference evidence="6 7" key="1">
    <citation type="submission" date="2020-01" db="EMBL/GenBank/DDBJ databases">
        <title>Genome analysis of Anaerocolumna sp. CBA3638.</title>
        <authorList>
            <person name="Kim J."/>
            <person name="Roh S.W."/>
        </authorList>
    </citation>
    <scope>NUCLEOTIDE SEQUENCE [LARGE SCALE GENOMIC DNA]</scope>
    <source>
        <strain evidence="6 7">CBA3638</strain>
    </source>
</reference>
<evidence type="ECO:0000256" key="2">
    <source>
        <dbReference type="ARBA" id="ARBA00022448"/>
    </source>
</evidence>
<dbReference type="InterPro" id="IPR006059">
    <property type="entry name" value="SBP"/>
</dbReference>
<evidence type="ECO:0000256" key="3">
    <source>
        <dbReference type="ARBA" id="ARBA00022729"/>
    </source>
</evidence>
<dbReference type="PANTHER" id="PTHR30061:SF50">
    <property type="entry name" value="MALTOSE_MALTODEXTRIN-BINDING PERIPLASMIC PROTEIN"/>
    <property type="match status" value="1"/>
</dbReference>
<dbReference type="RefSeq" id="WP_161836782.1">
    <property type="nucleotide sequence ID" value="NZ_CP048000.1"/>
</dbReference>
<dbReference type="EMBL" id="CP048000">
    <property type="protein sequence ID" value="QHQ59946.1"/>
    <property type="molecule type" value="Genomic_DNA"/>
</dbReference>
<feature type="region of interest" description="Disordered" evidence="4">
    <location>
        <begin position="28"/>
        <end position="61"/>
    </location>
</feature>
<evidence type="ECO:0000313" key="7">
    <source>
        <dbReference type="Proteomes" id="UP000464314"/>
    </source>
</evidence>
<organism evidence="6 7">
    <name type="scientific">Anaerocolumna sedimenticola</name>
    <dbReference type="NCBI Taxonomy" id="2696063"/>
    <lineage>
        <taxon>Bacteria</taxon>
        <taxon>Bacillati</taxon>
        <taxon>Bacillota</taxon>
        <taxon>Clostridia</taxon>
        <taxon>Lachnospirales</taxon>
        <taxon>Lachnospiraceae</taxon>
        <taxon>Anaerocolumna</taxon>
    </lineage>
</organism>
<dbReference type="Gene3D" id="3.40.190.10">
    <property type="entry name" value="Periplasmic binding protein-like II"/>
    <property type="match status" value="2"/>
</dbReference>
<keyword evidence="2" id="KW-0813">Transport</keyword>
<keyword evidence="3 5" id="KW-0732">Signal</keyword>
<name>A0A6P1TJ50_9FIRM</name>
<evidence type="ECO:0000313" key="6">
    <source>
        <dbReference type="EMBL" id="QHQ59946.1"/>
    </source>
</evidence>
<dbReference type="GO" id="GO:0015768">
    <property type="term" value="P:maltose transport"/>
    <property type="evidence" value="ECO:0007669"/>
    <property type="project" value="TreeGrafter"/>
</dbReference>
<evidence type="ECO:0000256" key="1">
    <source>
        <dbReference type="ARBA" id="ARBA00008520"/>
    </source>
</evidence>
<accession>A0A6P1TJ50</accession>
<dbReference type="GO" id="GO:0055052">
    <property type="term" value="C:ATP-binding cassette (ABC) transporter complex, substrate-binding subunit-containing"/>
    <property type="evidence" value="ECO:0007669"/>
    <property type="project" value="TreeGrafter"/>
</dbReference>
<dbReference type="SUPFAM" id="SSF53850">
    <property type="entry name" value="Periplasmic binding protein-like II"/>
    <property type="match status" value="1"/>
</dbReference>
<feature type="signal peptide" evidence="5">
    <location>
        <begin position="1"/>
        <end position="22"/>
    </location>
</feature>
<dbReference type="Pfam" id="PF13416">
    <property type="entry name" value="SBP_bac_8"/>
    <property type="match status" value="1"/>
</dbReference>
<dbReference type="GO" id="GO:1901982">
    <property type="term" value="F:maltose binding"/>
    <property type="evidence" value="ECO:0007669"/>
    <property type="project" value="TreeGrafter"/>
</dbReference>
<feature type="compositionally biased region" description="Basic and acidic residues" evidence="4">
    <location>
        <begin position="37"/>
        <end position="49"/>
    </location>
</feature>
<sequence>MKRFKKLFALLMAFCFVLVLLAGCKSKSESTSTSVPETKEDTASEKATDETGTQEPTEAADSGNAIEVSVWHYFENEAEALEKLANAYNEMQDEIHITCTFVSREELMKQYTIGAVSGELPDIGMVDSPDMASYIALGVFEDITDDLSGWEDLKNFYEGPLSSCKDGEGRIYGLPNNSNCLALVCNMDLLNAAGFTEPPKTWDELKEIAAATTNPANSVYGFAMSAISNEEGTFQFIPWLYSAGATVSSLSSDNAVKSLSFLTDLVNQGYMSKEVVNWSQGDAYNAFCAGKAAMLESGTWQVSTIDTDVNGTFKYKYTLLPKDNEYSSVIGGENFGVCVGSEARDACVNFLKYMQSAENNADWCEIAGKIPVRSDAATLKDFWTKDERYAVFTEGMNYAVARGPHEEWPTISEAIYSSVQAALIGEKSPADAMAGAAAVVDPIIAANPIAE</sequence>
<feature type="chain" id="PRO_5038853144" evidence="5">
    <location>
        <begin position="23"/>
        <end position="451"/>
    </location>
</feature>
<comment type="similarity">
    <text evidence="1">Belongs to the bacterial solute-binding protein 1 family.</text>
</comment>
<protein>
    <submittedName>
        <fullName evidence="6">Extracellular solute-binding protein</fullName>
    </submittedName>
</protein>
<dbReference type="PROSITE" id="PS51257">
    <property type="entry name" value="PROKAR_LIPOPROTEIN"/>
    <property type="match status" value="1"/>
</dbReference>
<gene>
    <name evidence="6" type="ORF">Ana3638_03410</name>
</gene>
<dbReference type="AlphaFoldDB" id="A0A6P1TJ50"/>
<keyword evidence="7" id="KW-1185">Reference proteome</keyword>
<evidence type="ECO:0000256" key="4">
    <source>
        <dbReference type="SAM" id="MobiDB-lite"/>
    </source>
</evidence>
<evidence type="ECO:0000256" key="5">
    <source>
        <dbReference type="SAM" id="SignalP"/>
    </source>
</evidence>